<dbReference type="EMBL" id="BMAU01021234">
    <property type="protein sequence ID" value="GFY02995.1"/>
    <property type="molecule type" value="Genomic_DNA"/>
</dbReference>
<sequence>MQLDLEFIDIMQTFEVRKQTFELSMTDSGRNVNLQWIPSHCGITVNEFADTLTKSRSDLLQPDLPFVSKNHQSSSSK</sequence>
<gene>
    <name evidence="1" type="ORF">TNCV_980001</name>
</gene>
<evidence type="ECO:0008006" key="3">
    <source>
        <dbReference type="Google" id="ProtNLM"/>
    </source>
</evidence>
<dbReference type="Proteomes" id="UP000887159">
    <property type="component" value="Unassembled WGS sequence"/>
</dbReference>
<proteinExistence type="predicted"/>
<protein>
    <recommendedName>
        <fullName evidence="3">RNase H type-1 domain-containing protein</fullName>
    </recommendedName>
</protein>
<name>A0A8X6S1Z0_TRICX</name>
<accession>A0A8X6S1Z0</accession>
<dbReference type="Gene3D" id="3.30.420.10">
    <property type="entry name" value="Ribonuclease H-like superfamily/Ribonuclease H"/>
    <property type="match status" value="1"/>
</dbReference>
<dbReference type="InterPro" id="IPR036397">
    <property type="entry name" value="RNaseH_sf"/>
</dbReference>
<keyword evidence="2" id="KW-1185">Reference proteome</keyword>
<reference evidence="1" key="1">
    <citation type="submission" date="2020-08" db="EMBL/GenBank/DDBJ databases">
        <title>Multicomponent nature underlies the extraordinary mechanical properties of spider dragline silk.</title>
        <authorList>
            <person name="Kono N."/>
            <person name="Nakamura H."/>
            <person name="Mori M."/>
            <person name="Yoshida Y."/>
            <person name="Ohtoshi R."/>
            <person name="Malay A.D."/>
            <person name="Moran D.A.P."/>
            <person name="Tomita M."/>
            <person name="Numata K."/>
            <person name="Arakawa K."/>
        </authorList>
    </citation>
    <scope>NUCLEOTIDE SEQUENCE</scope>
</reference>
<organism evidence="1 2">
    <name type="scientific">Trichonephila clavipes</name>
    <name type="common">Golden silk orbweaver</name>
    <name type="synonym">Nephila clavipes</name>
    <dbReference type="NCBI Taxonomy" id="2585209"/>
    <lineage>
        <taxon>Eukaryota</taxon>
        <taxon>Metazoa</taxon>
        <taxon>Ecdysozoa</taxon>
        <taxon>Arthropoda</taxon>
        <taxon>Chelicerata</taxon>
        <taxon>Arachnida</taxon>
        <taxon>Araneae</taxon>
        <taxon>Araneomorphae</taxon>
        <taxon>Entelegynae</taxon>
        <taxon>Araneoidea</taxon>
        <taxon>Nephilidae</taxon>
        <taxon>Trichonephila</taxon>
    </lineage>
</organism>
<dbReference type="SUPFAM" id="SSF53098">
    <property type="entry name" value="Ribonuclease H-like"/>
    <property type="match status" value="1"/>
</dbReference>
<evidence type="ECO:0000313" key="1">
    <source>
        <dbReference type="EMBL" id="GFY02995.1"/>
    </source>
</evidence>
<dbReference type="AlphaFoldDB" id="A0A8X6S1Z0"/>
<dbReference type="InterPro" id="IPR012337">
    <property type="entry name" value="RNaseH-like_sf"/>
</dbReference>
<comment type="caution">
    <text evidence="1">The sequence shown here is derived from an EMBL/GenBank/DDBJ whole genome shotgun (WGS) entry which is preliminary data.</text>
</comment>
<evidence type="ECO:0000313" key="2">
    <source>
        <dbReference type="Proteomes" id="UP000887159"/>
    </source>
</evidence>
<dbReference type="GO" id="GO:0003676">
    <property type="term" value="F:nucleic acid binding"/>
    <property type="evidence" value="ECO:0007669"/>
    <property type="project" value="InterPro"/>
</dbReference>